<feature type="transmembrane region" description="Helical" evidence="3">
    <location>
        <begin position="12"/>
        <end position="32"/>
    </location>
</feature>
<evidence type="ECO:0000256" key="3">
    <source>
        <dbReference type="SAM" id="Phobius"/>
    </source>
</evidence>
<dbReference type="PANTHER" id="PTHR13966">
    <property type="entry name" value="ENDONUCLEASE RELATED"/>
    <property type="match status" value="1"/>
</dbReference>
<keyword evidence="6" id="KW-0255">Endonuclease</keyword>
<dbReference type="STRING" id="402385.SAMN05421848_1989"/>
<keyword evidence="3" id="KW-0812">Transmembrane</keyword>
<dbReference type="Proteomes" id="UP000199046">
    <property type="component" value="Unassembled WGS sequence"/>
</dbReference>
<proteinExistence type="predicted"/>
<feature type="binding site" evidence="2">
    <location>
        <position position="157"/>
    </location>
    <ligand>
        <name>Mg(2+)</name>
        <dbReference type="ChEBI" id="CHEBI:18420"/>
        <note>catalytic</note>
    </ligand>
</feature>
<feature type="domain" description="DNA/RNA non-specific endonuclease/pyrophosphatase/phosphodiesterase" evidence="5">
    <location>
        <begin position="63"/>
        <end position="260"/>
    </location>
</feature>
<evidence type="ECO:0000313" key="7">
    <source>
        <dbReference type="Proteomes" id="UP000199046"/>
    </source>
</evidence>
<dbReference type="SMART" id="SM00477">
    <property type="entry name" value="NUC"/>
    <property type="match status" value="1"/>
</dbReference>
<evidence type="ECO:0000256" key="1">
    <source>
        <dbReference type="PIRSR" id="PIRSR640255-1"/>
    </source>
</evidence>
<dbReference type="Pfam" id="PF01223">
    <property type="entry name" value="Endonuclease_NS"/>
    <property type="match status" value="1"/>
</dbReference>
<dbReference type="GO" id="GO:0004519">
    <property type="term" value="F:endonuclease activity"/>
    <property type="evidence" value="ECO:0007669"/>
    <property type="project" value="UniProtKB-KW"/>
</dbReference>
<dbReference type="Gene3D" id="3.40.570.10">
    <property type="entry name" value="Extracellular Endonuclease, subunit A"/>
    <property type="match status" value="1"/>
</dbReference>
<keyword evidence="7" id="KW-1185">Reference proteome</keyword>
<dbReference type="PANTHER" id="PTHR13966:SF5">
    <property type="entry name" value="ENDONUCLEASE G, MITOCHONDRIAL"/>
    <property type="match status" value="1"/>
</dbReference>
<dbReference type="InterPro" id="IPR001604">
    <property type="entry name" value="Endo_G_ENPP1-like_dom"/>
</dbReference>
<organism evidence="6 7">
    <name type="scientific">Kushneria avicenniae</name>
    <dbReference type="NCBI Taxonomy" id="402385"/>
    <lineage>
        <taxon>Bacteria</taxon>
        <taxon>Pseudomonadati</taxon>
        <taxon>Pseudomonadota</taxon>
        <taxon>Gammaproteobacteria</taxon>
        <taxon>Oceanospirillales</taxon>
        <taxon>Halomonadaceae</taxon>
        <taxon>Kushneria</taxon>
    </lineage>
</organism>
<dbReference type="GO" id="GO:0016787">
    <property type="term" value="F:hydrolase activity"/>
    <property type="evidence" value="ECO:0007669"/>
    <property type="project" value="InterPro"/>
</dbReference>
<keyword evidence="6" id="KW-0540">Nuclease</keyword>
<evidence type="ECO:0000259" key="4">
    <source>
        <dbReference type="SMART" id="SM00477"/>
    </source>
</evidence>
<name>A0A1I1KIN8_9GAMM</name>
<keyword evidence="3" id="KW-0472">Membrane</keyword>
<feature type="domain" description="ENPP1-3/EXOG-like endonuclease/phosphodiesterase" evidence="4">
    <location>
        <begin position="64"/>
        <end position="260"/>
    </location>
</feature>
<feature type="active site" description="Proton acceptor" evidence="1">
    <location>
        <position position="124"/>
    </location>
</feature>
<sequence length="286" mass="32986">MARRRPGLLKRFRRMSGVGLMATAVLYGLWYYQERTYWEQMSWMGTPRAEVWYDWKTINRTLRNDGFLTGWSDLRANPLWTVYRLDRVNHPAIGDRPGHFSDDWRTLWPVTSDDYTGSGYDRGHQAPNYAIAAVYGRQAQLDTFQMSNISPQSPDLNRRVWQRLEEVVIDQFAARFGTVWVTTGPIFDDPIKRMSSFIEIPDAFYKIVVAPGSGDAPPRMIAFIVPQDVHGDEPLDRFLVSVDDIEARTGFNFFSELSDDMAEQLESGVDTRGWGLEKVARQPARF</sequence>
<keyword evidence="3" id="KW-1133">Transmembrane helix</keyword>
<keyword evidence="6" id="KW-0378">Hydrolase</keyword>
<evidence type="ECO:0000259" key="5">
    <source>
        <dbReference type="SMART" id="SM00892"/>
    </source>
</evidence>
<dbReference type="GO" id="GO:0003676">
    <property type="term" value="F:nucleic acid binding"/>
    <property type="evidence" value="ECO:0007669"/>
    <property type="project" value="InterPro"/>
</dbReference>
<reference evidence="7" key="1">
    <citation type="submission" date="2016-10" db="EMBL/GenBank/DDBJ databases">
        <authorList>
            <person name="Varghese N."/>
            <person name="Submissions S."/>
        </authorList>
    </citation>
    <scope>NUCLEOTIDE SEQUENCE [LARGE SCALE GENOMIC DNA]</scope>
    <source>
        <strain evidence="7">DSM 23439</strain>
    </source>
</reference>
<evidence type="ECO:0000256" key="2">
    <source>
        <dbReference type="PIRSR" id="PIRSR640255-2"/>
    </source>
</evidence>
<keyword evidence="2" id="KW-0479">Metal-binding</keyword>
<dbReference type="SMART" id="SM00892">
    <property type="entry name" value="Endonuclease_NS"/>
    <property type="match status" value="1"/>
</dbReference>
<dbReference type="InterPro" id="IPR040255">
    <property type="entry name" value="Non-specific_endonuclease"/>
</dbReference>
<dbReference type="InterPro" id="IPR020821">
    <property type="entry name" value="ENPP1-3/EXOG-like_nuc-like"/>
</dbReference>
<dbReference type="AlphaFoldDB" id="A0A1I1KIN8"/>
<dbReference type="GO" id="GO:0046872">
    <property type="term" value="F:metal ion binding"/>
    <property type="evidence" value="ECO:0007669"/>
    <property type="project" value="UniProtKB-KW"/>
</dbReference>
<dbReference type="InterPro" id="IPR044929">
    <property type="entry name" value="DNA/RNA_non-sp_Endonuclease_sf"/>
</dbReference>
<gene>
    <name evidence="6" type="ORF">SAMN05421848_1989</name>
</gene>
<protein>
    <submittedName>
        <fullName evidence="6">Endonuclease G</fullName>
    </submittedName>
</protein>
<dbReference type="OrthoDB" id="9811262at2"/>
<evidence type="ECO:0000313" key="6">
    <source>
        <dbReference type="EMBL" id="SFC60425.1"/>
    </source>
</evidence>
<dbReference type="InterPro" id="IPR044925">
    <property type="entry name" value="His-Me_finger_sf"/>
</dbReference>
<accession>A0A1I1KIN8</accession>
<dbReference type="SUPFAM" id="SSF54060">
    <property type="entry name" value="His-Me finger endonucleases"/>
    <property type="match status" value="1"/>
</dbReference>
<dbReference type="EMBL" id="FOLY01000004">
    <property type="protein sequence ID" value="SFC60425.1"/>
    <property type="molecule type" value="Genomic_DNA"/>
</dbReference>